<dbReference type="InterPro" id="IPR013105">
    <property type="entry name" value="TPR_2"/>
</dbReference>
<reference evidence="5" key="1">
    <citation type="submission" date="2019-02" db="EMBL/GenBank/DDBJ databases">
        <title>Draft genome sequence of Sphaerospermopsis reniformis NIES-1949.</title>
        <authorList>
            <person name="Yamaguchi H."/>
            <person name="Suzuki S."/>
            <person name="Kawachi M."/>
        </authorList>
    </citation>
    <scope>NUCLEOTIDE SEQUENCE [LARGE SCALE GENOMIC DNA]</scope>
    <source>
        <strain evidence="5">NIES-1949</strain>
    </source>
</reference>
<evidence type="ECO:0000313" key="5">
    <source>
        <dbReference type="Proteomes" id="UP000300142"/>
    </source>
</evidence>
<dbReference type="PROSITE" id="PS50005">
    <property type="entry name" value="TPR"/>
    <property type="match status" value="2"/>
</dbReference>
<dbReference type="SUPFAM" id="SSF48452">
    <property type="entry name" value="TPR-like"/>
    <property type="match status" value="1"/>
</dbReference>
<dbReference type="RefSeq" id="WP_137669140.1">
    <property type="nucleotide sequence ID" value="NZ_BJCE01000281.1"/>
</dbReference>
<proteinExistence type="predicted"/>
<keyword evidence="1" id="KW-0677">Repeat</keyword>
<dbReference type="Gene3D" id="1.25.40.10">
    <property type="entry name" value="Tetratricopeptide repeat domain"/>
    <property type="match status" value="1"/>
</dbReference>
<dbReference type="AlphaFoldDB" id="A0A480A7B2"/>
<dbReference type="EMBL" id="BJCE01000281">
    <property type="protein sequence ID" value="GCL39603.1"/>
    <property type="molecule type" value="Genomic_DNA"/>
</dbReference>
<dbReference type="SMART" id="SM00028">
    <property type="entry name" value="TPR"/>
    <property type="match status" value="3"/>
</dbReference>
<protein>
    <submittedName>
        <fullName evidence="4">TPR repeat-containing protein</fullName>
    </submittedName>
</protein>
<comment type="caution">
    <text evidence="4">The sequence shown here is derived from an EMBL/GenBank/DDBJ whole genome shotgun (WGS) entry which is preliminary data.</text>
</comment>
<dbReference type="PANTHER" id="PTHR44858">
    <property type="entry name" value="TETRATRICOPEPTIDE REPEAT PROTEIN 6"/>
    <property type="match status" value="1"/>
</dbReference>
<dbReference type="Pfam" id="PF07719">
    <property type="entry name" value="TPR_2"/>
    <property type="match status" value="1"/>
</dbReference>
<feature type="repeat" description="TPR" evidence="3">
    <location>
        <begin position="11"/>
        <end position="44"/>
    </location>
</feature>
<dbReference type="GO" id="GO:0009279">
    <property type="term" value="C:cell outer membrane"/>
    <property type="evidence" value="ECO:0007669"/>
    <property type="project" value="TreeGrafter"/>
</dbReference>
<evidence type="ECO:0000313" key="4">
    <source>
        <dbReference type="EMBL" id="GCL39603.1"/>
    </source>
</evidence>
<evidence type="ECO:0000256" key="2">
    <source>
        <dbReference type="ARBA" id="ARBA00022803"/>
    </source>
</evidence>
<keyword evidence="5" id="KW-1185">Reference proteome</keyword>
<dbReference type="InterPro" id="IPR050498">
    <property type="entry name" value="Ycf3"/>
</dbReference>
<feature type="repeat" description="TPR" evidence="3">
    <location>
        <begin position="80"/>
        <end position="113"/>
    </location>
</feature>
<evidence type="ECO:0000256" key="1">
    <source>
        <dbReference type="ARBA" id="ARBA00022737"/>
    </source>
</evidence>
<dbReference type="InterPro" id="IPR011990">
    <property type="entry name" value="TPR-like_helical_dom_sf"/>
</dbReference>
<dbReference type="InterPro" id="IPR019734">
    <property type="entry name" value="TPR_rpt"/>
</dbReference>
<dbReference type="Pfam" id="PF13414">
    <property type="entry name" value="TPR_11"/>
    <property type="match status" value="1"/>
</dbReference>
<organism evidence="4 5">
    <name type="scientific">Sphaerospermopsis reniformis</name>
    <dbReference type="NCBI Taxonomy" id="531300"/>
    <lineage>
        <taxon>Bacteria</taxon>
        <taxon>Bacillati</taxon>
        <taxon>Cyanobacteriota</taxon>
        <taxon>Cyanophyceae</taxon>
        <taxon>Nostocales</taxon>
        <taxon>Aphanizomenonaceae</taxon>
        <taxon>Sphaerospermopsis</taxon>
    </lineage>
</organism>
<name>A0A480A7B2_9CYAN</name>
<keyword evidence="2 3" id="KW-0802">TPR repeat</keyword>
<evidence type="ECO:0000256" key="3">
    <source>
        <dbReference type="PROSITE-ProRule" id="PRU00339"/>
    </source>
</evidence>
<sequence length="126" mass="14651">MTSNHQQQLDIELYIQKAYACFAQGNIQEAIANFNTAIILYPNCTDIYTESARFRHQKLEDYQGAIEDYTQAININPDNPLLYYWRSQTHLELGNQQEAIEDYNTAMNLAPENTIFHVFPTINNRS</sequence>
<gene>
    <name evidence="4" type="ORF">SR1949_47300</name>
</gene>
<accession>A0A480A7B2</accession>
<dbReference type="GO" id="GO:0046813">
    <property type="term" value="P:receptor-mediated virion attachment to host cell"/>
    <property type="evidence" value="ECO:0007669"/>
    <property type="project" value="TreeGrafter"/>
</dbReference>
<dbReference type="Proteomes" id="UP000300142">
    <property type="component" value="Unassembled WGS sequence"/>
</dbReference>
<dbReference type="PANTHER" id="PTHR44858:SF1">
    <property type="entry name" value="UDP-N-ACETYLGLUCOSAMINE--PEPTIDE N-ACETYLGLUCOSAMINYLTRANSFERASE SPINDLY-RELATED"/>
    <property type="match status" value="1"/>
</dbReference>